<feature type="domain" description="ChsH2 C-terminal OB-fold" evidence="1">
    <location>
        <begin position="54"/>
        <end position="118"/>
    </location>
</feature>
<reference evidence="4" key="1">
    <citation type="journal article" date="2019" name="Int. J. Syst. Evol. Microbiol.">
        <title>The Global Catalogue of Microorganisms (GCM) 10K type strain sequencing project: providing services to taxonomists for standard genome sequencing and annotation.</title>
        <authorList>
            <consortium name="The Broad Institute Genomics Platform"/>
            <consortium name="The Broad Institute Genome Sequencing Center for Infectious Disease"/>
            <person name="Wu L."/>
            <person name="Ma J."/>
        </authorList>
    </citation>
    <scope>NUCLEOTIDE SEQUENCE [LARGE SCALE GENOMIC DNA]</scope>
    <source>
        <strain evidence="4">KCTC 42984</strain>
    </source>
</reference>
<feature type="domain" description="ChsH2 rubredoxin-like zinc ribbon" evidence="2">
    <location>
        <begin position="16"/>
        <end position="50"/>
    </location>
</feature>
<dbReference type="Pfam" id="PF01796">
    <property type="entry name" value="OB_ChsH2_C"/>
    <property type="match status" value="1"/>
</dbReference>
<organism evidence="3 4">
    <name type="scientific">Novosphingobium bradum</name>
    <dbReference type="NCBI Taxonomy" id="1737444"/>
    <lineage>
        <taxon>Bacteria</taxon>
        <taxon>Pseudomonadati</taxon>
        <taxon>Pseudomonadota</taxon>
        <taxon>Alphaproteobacteria</taxon>
        <taxon>Sphingomonadales</taxon>
        <taxon>Sphingomonadaceae</taxon>
        <taxon>Novosphingobium</taxon>
    </lineage>
</organism>
<evidence type="ECO:0000259" key="2">
    <source>
        <dbReference type="Pfam" id="PF12172"/>
    </source>
</evidence>
<proteinExistence type="predicted"/>
<protein>
    <submittedName>
        <fullName evidence="3">Zn-ribbon domain-containing OB-fold protein</fullName>
    </submittedName>
</protein>
<evidence type="ECO:0000313" key="4">
    <source>
        <dbReference type="Proteomes" id="UP001595604"/>
    </source>
</evidence>
<dbReference type="Pfam" id="PF12172">
    <property type="entry name" value="zf-ChsH2"/>
    <property type="match status" value="1"/>
</dbReference>
<gene>
    <name evidence="3" type="ORF">ACFOD9_09015</name>
</gene>
<dbReference type="PANTHER" id="PTHR34075">
    <property type="entry name" value="BLR3430 PROTEIN"/>
    <property type="match status" value="1"/>
</dbReference>
<name>A0ABV7IQY1_9SPHN</name>
<dbReference type="EMBL" id="JBHRTQ010000007">
    <property type="protein sequence ID" value="MFC3174392.1"/>
    <property type="molecule type" value="Genomic_DNA"/>
</dbReference>
<keyword evidence="4" id="KW-1185">Reference proteome</keyword>
<dbReference type="PANTHER" id="PTHR34075:SF5">
    <property type="entry name" value="BLR3430 PROTEIN"/>
    <property type="match status" value="1"/>
</dbReference>
<dbReference type="InterPro" id="IPR012340">
    <property type="entry name" value="NA-bd_OB-fold"/>
</dbReference>
<dbReference type="Gene3D" id="6.10.30.10">
    <property type="match status" value="1"/>
</dbReference>
<comment type="caution">
    <text evidence="3">The sequence shown here is derived from an EMBL/GenBank/DDBJ whole genome shotgun (WGS) entry which is preliminary data.</text>
</comment>
<dbReference type="InterPro" id="IPR022002">
    <property type="entry name" value="ChsH2_Znr"/>
</dbReference>
<sequence length="134" mass="15194">MDRPAPPLTDRTAAYWRSGADGVLRIARCSACGWRLHPPRPVCPRCRGREIAFQPVSGRGKVHSFAINRYQWTPAITPPYIMAEVELAEQPGLLILSNITHCALDEVRVDMAVTVWFERTGEAWIPLFRPEARR</sequence>
<dbReference type="Proteomes" id="UP001595604">
    <property type="component" value="Unassembled WGS sequence"/>
</dbReference>
<dbReference type="InterPro" id="IPR052513">
    <property type="entry name" value="Thioester_dehydratase-like"/>
</dbReference>
<dbReference type="InterPro" id="IPR002878">
    <property type="entry name" value="ChsH2_C"/>
</dbReference>
<dbReference type="SUPFAM" id="SSF50249">
    <property type="entry name" value="Nucleic acid-binding proteins"/>
    <property type="match status" value="1"/>
</dbReference>
<dbReference type="RefSeq" id="WP_379509749.1">
    <property type="nucleotide sequence ID" value="NZ_JBHRTQ010000007.1"/>
</dbReference>
<evidence type="ECO:0000313" key="3">
    <source>
        <dbReference type="EMBL" id="MFC3174392.1"/>
    </source>
</evidence>
<accession>A0ABV7IQY1</accession>
<evidence type="ECO:0000259" key="1">
    <source>
        <dbReference type="Pfam" id="PF01796"/>
    </source>
</evidence>